<comment type="caution">
    <text evidence="2">The sequence shown here is derived from an EMBL/GenBank/DDBJ whole genome shotgun (WGS) entry which is preliminary data.</text>
</comment>
<sequence>MKKIIYFDESSALDILDIKSNGRTEQIMETMVEKASKFSLDGKIGTGILDFFNFGISANSSGQYDGGKSNILKTNLTNTILTNFIDLLKKEESSEYGLEELKDSKLSIPPDSAAFIKSIAPFIKFFKSSEEFKNTSDPILDNIDLHSVDDVLLNAKGYYELLAINQKGDKKVVRFNLEGFRNNYKLNDLEKMNLTLYGVKVGTCLEENLSFEKELSFGNQQSKKKQSQNFGYNPHEKNNKQNKPENELDIIDIVLAGITV</sequence>
<feature type="compositionally biased region" description="Low complexity" evidence="1">
    <location>
        <begin position="220"/>
        <end position="233"/>
    </location>
</feature>
<keyword evidence="3" id="KW-1185">Reference proteome</keyword>
<evidence type="ECO:0000256" key="1">
    <source>
        <dbReference type="SAM" id="MobiDB-lite"/>
    </source>
</evidence>
<dbReference type="RefSeq" id="WP_070778432.1">
    <property type="nucleotide sequence ID" value="NZ_NOKQ01000274.1"/>
</dbReference>
<accession>A0A264W139</accession>
<dbReference type="Pfam" id="PF19952">
    <property type="entry name" value="DUF6414"/>
    <property type="match status" value="1"/>
</dbReference>
<dbReference type="InterPro" id="IPR045633">
    <property type="entry name" value="DUF6414"/>
</dbReference>
<dbReference type="OrthoDB" id="3196366at2"/>
<name>A0A264W139_9BACL</name>
<dbReference type="Proteomes" id="UP000217065">
    <property type="component" value="Unassembled WGS sequence"/>
</dbReference>
<feature type="compositionally biased region" description="Basic and acidic residues" evidence="1">
    <location>
        <begin position="234"/>
        <end position="244"/>
    </location>
</feature>
<evidence type="ECO:0000313" key="3">
    <source>
        <dbReference type="Proteomes" id="UP000217065"/>
    </source>
</evidence>
<dbReference type="EMBL" id="NOKQ01000274">
    <property type="protein sequence ID" value="OZS77284.1"/>
    <property type="molecule type" value="Genomic_DNA"/>
</dbReference>
<dbReference type="AlphaFoldDB" id="A0A264W139"/>
<gene>
    <name evidence="2" type="ORF">CF394_12060</name>
</gene>
<feature type="region of interest" description="Disordered" evidence="1">
    <location>
        <begin position="220"/>
        <end position="244"/>
    </location>
</feature>
<protein>
    <submittedName>
        <fullName evidence="2">Uncharacterized protein</fullName>
    </submittedName>
</protein>
<organism evidence="2 3">
    <name type="scientific">Tetzosporium hominis</name>
    <dbReference type="NCBI Taxonomy" id="2020506"/>
    <lineage>
        <taxon>Bacteria</taxon>
        <taxon>Bacillati</taxon>
        <taxon>Bacillota</taxon>
        <taxon>Bacilli</taxon>
        <taxon>Bacillales</taxon>
        <taxon>Caryophanaceae</taxon>
        <taxon>Tetzosporium</taxon>
    </lineage>
</organism>
<reference evidence="2 3" key="1">
    <citation type="submission" date="2017-07" db="EMBL/GenBank/DDBJ databases">
        <title>Tetzosporium hominis gen.nov. sp.nov.</title>
        <authorList>
            <person name="Tetz G."/>
            <person name="Tetz V."/>
        </authorList>
    </citation>
    <scope>NUCLEOTIDE SEQUENCE [LARGE SCALE GENOMIC DNA]</scope>
    <source>
        <strain evidence="2 3">VT-49</strain>
    </source>
</reference>
<evidence type="ECO:0000313" key="2">
    <source>
        <dbReference type="EMBL" id="OZS77284.1"/>
    </source>
</evidence>
<proteinExistence type="predicted"/>